<dbReference type="InterPro" id="IPR052028">
    <property type="entry name" value="HipA_Ser/Thr_kinase"/>
</dbReference>
<dbReference type="Pfam" id="PF07804">
    <property type="entry name" value="HipA_C"/>
    <property type="match status" value="1"/>
</dbReference>
<sequence>MSSVEQILRHGPATAQELTGALGISQPTLSRRIRALAGAVLAIGKGRATRYALRRDVSGESHFPLYRIDELGKAHGFATLYPLYPADSCAVHNEQSGEWQLYDGLPWYLNDLRPIGFLGRAWGKAAARPLRLPEDVLRWNEDQRLQALCQYGEDMSGDLLPGAGSYQRWLTREPEHPVPLADKAAHYAALSARALAGELVGSSAGGEQPKFTVYAELVGARYGHVLVKFSAAPENIIAQRWSDLLIAESLALQVVTEAGLPAAPAKVLFGDDRQCFLELERFDRVGEYGRVAMVSLEALDAEFSGSGSANWVKAAERLLQRGVIERHTYQRIALYWAFGRLIANSDMHQGNLSFLRPQQQPVALAPLYDMLPMAFAPANSGNMRQEALEIGLSNEVSGAIWRRAELMALEFWQRTALHPQIGKPFRAIAVKMHKQLQALNERIQRLA</sequence>
<dbReference type="InterPro" id="IPR036390">
    <property type="entry name" value="WH_DNA-bd_sf"/>
</dbReference>
<dbReference type="CDD" id="cd00090">
    <property type="entry name" value="HTH_ARSR"/>
    <property type="match status" value="1"/>
</dbReference>
<keyword evidence="3" id="KW-0418">Kinase</keyword>
<name>A0A1S8CKU1_9GAMM</name>
<evidence type="ECO:0000313" key="5">
    <source>
        <dbReference type="EMBL" id="OMQ22406.1"/>
    </source>
</evidence>
<protein>
    <submittedName>
        <fullName evidence="5">Transcriptional regulator</fullName>
    </submittedName>
</protein>
<dbReference type="InterPro" id="IPR011991">
    <property type="entry name" value="ArsR-like_HTH"/>
</dbReference>
<comment type="caution">
    <text evidence="5">The sequence shown here is derived from an EMBL/GenBank/DDBJ whole genome shotgun (WGS) entry which is preliminary data.</text>
</comment>
<gene>
    <name evidence="5" type="ORF">BMI79_12925</name>
</gene>
<dbReference type="GO" id="GO:0006355">
    <property type="term" value="P:regulation of DNA-templated transcription"/>
    <property type="evidence" value="ECO:0007669"/>
    <property type="project" value="UniProtKB-ARBA"/>
</dbReference>
<accession>A0A1S8CKU1</accession>
<organism evidence="5 6">
    <name type="scientific">Serratia oryzae</name>
    <dbReference type="NCBI Taxonomy" id="2034155"/>
    <lineage>
        <taxon>Bacteria</taxon>
        <taxon>Pseudomonadati</taxon>
        <taxon>Pseudomonadota</taxon>
        <taxon>Gammaproteobacteria</taxon>
        <taxon>Enterobacterales</taxon>
        <taxon>Yersiniaceae</taxon>
        <taxon>Serratia</taxon>
    </lineage>
</organism>
<feature type="domain" description="HipA-like C-terminal" evidence="4">
    <location>
        <begin position="202"/>
        <end position="410"/>
    </location>
</feature>
<dbReference type="PANTHER" id="PTHR37419">
    <property type="entry name" value="SERINE/THREONINE-PROTEIN KINASE TOXIN HIPA"/>
    <property type="match status" value="1"/>
</dbReference>
<evidence type="ECO:0000256" key="3">
    <source>
        <dbReference type="ARBA" id="ARBA00022777"/>
    </source>
</evidence>
<evidence type="ECO:0000256" key="2">
    <source>
        <dbReference type="ARBA" id="ARBA00022679"/>
    </source>
</evidence>
<keyword evidence="2" id="KW-0808">Transferase</keyword>
<dbReference type="PANTHER" id="PTHR37419:SF8">
    <property type="entry name" value="TOXIN YJJJ"/>
    <property type="match status" value="1"/>
</dbReference>
<dbReference type="EMBL" id="MOXD01000006">
    <property type="protein sequence ID" value="OMQ22406.1"/>
    <property type="molecule type" value="Genomic_DNA"/>
</dbReference>
<evidence type="ECO:0000256" key="1">
    <source>
        <dbReference type="ARBA" id="ARBA00010164"/>
    </source>
</evidence>
<dbReference type="Gene3D" id="1.10.1070.20">
    <property type="match status" value="1"/>
</dbReference>
<proteinExistence type="inferred from homology"/>
<dbReference type="InterPro" id="IPR036388">
    <property type="entry name" value="WH-like_DNA-bd_sf"/>
</dbReference>
<dbReference type="GO" id="GO:0005829">
    <property type="term" value="C:cytosol"/>
    <property type="evidence" value="ECO:0007669"/>
    <property type="project" value="TreeGrafter"/>
</dbReference>
<dbReference type="SUPFAM" id="SSF46785">
    <property type="entry name" value="Winged helix' DNA-binding domain"/>
    <property type="match status" value="1"/>
</dbReference>
<evidence type="ECO:0000313" key="6">
    <source>
        <dbReference type="Proteomes" id="UP000216021"/>
    </source>
</evidence>
<dbReference type="GO" id="GO:0004674">
    <property type="term" value="F:protein serine/threonine kinase activity"/>
    <property type="evidence" value="ECO:0007669"/>
    <property type="project" value="TreeGrafter"/>
</dbReference>
<dbReference type="NCBIfam" id="NF007297">
    <property type="entry name" value="PRK09775.1"/>
    <property type="match status" value="1"/>
</dbReference>
<dbReference type="AlphaFoldDB" id="A0A1S8CKU1"/>
<evidence type="ECO:0000259" key="4">
    <source>
        <dbReference type="Pfam" id="PF07804"/>
    </source>
</evidence>
<dbReference type="RefSeq" id="WP_076942613.1">
    <property type="nucleotide sequence ID" value="NZ_MOXD01000006.1"/>
</dbReference>
<reference evidence="5 6" key="1">
    <citation type="submission" date="2016-11" db="EMBL/GenBank/DDBJ databases">
        <title>Rahnella oryzae sp. nov., isolated from rice root.</title>
        <authorList>
            <person name="Zhang X.-X."/>
            <person name="Zhang J."/>
        </authorList>
    </citation>
    <scope>NUCLEOTIDE SEQUENCE [LARGE SCALE GENOMIC DNA]</scope>
    <source>
        <strain evidence="5 6">J11-6</strain>
    </source>
</reference>
<dbReference type="OrthoDB" id="8555656at2"/>
<dbReference type="Proteomes" id="UP000216021">
    <property type="component" value="Unassembled WGS sequence"/>
</dbReference>
<dbReference type="STRING" id="2034155.BMI79_12925"/>
<dbReference type="Gene3D" id="1.10.10.10">
    <property type="entry name" value="Winged helix-like DNA-binding domain superfamily/Winged helix DNA-binding domain"/>
    <property type="match status" value="1"/>
</dbReference>
<keyword evidence="6" id="KW-1185">Reference proteome</keyword>
<comment type="similarity">
    <text evidence="1">Belongs to the HipA Ser/Thr kinase family.</text>
</comment>
<dbReference type="InterPro" id="IPR012893">
    <property type="entry name" value="HipA-like_C"/>
</dbReference>